<dbReference type="PANTHER" id="PTHR32114:SF2">
    <property type="entry name" value="ABC TRANSPORTER ABCH.3"/>
    <property type="match status" value="1"/>
</dbReference>
<dbReference type="GO" id="GO:0016887">
    <property type="term" value="F:ATP hydrolysis activity"/>
    <property type="evidence" value="ECO:0007669"/>
    <property type="project" value="InterPro"/>
</dbReference>
<comment type="subunit">
    <text evidence="2">Heterodimer of SbcC and SbcD.</text>
</comment>
<name>A0A8T7M4D4_9CHLR</name>
<geneLocation type="plasmid" evidence="6 8">
    <name>unnamed1</name>
</geneLocation>
<dbReference type="SUPFAM" id="SSF52540">
    <property type="entry name" value="P-loop containing nucleoside triphosphate hydrolases"/>
    <property type="match status" value="1"/>
</dbReference>
<dbReference type="Proteomes" id="UP000521676">
    <property type="component" value="Unassembled WGS sequence"/>
</dbReference>
<organism evidence="5 7">
    <name type="scientific">Candidatus Chlorohelix allophototropha</name>
    <dbReference type="NCBI Taxonomy" id="3003348"/>
    <lineage>
        <taxon>Bacteria</taxon>
        <taxon>Bacillati</taxon>
        <taxon>Chloroflexota</taxon>
        <taxon>Chloroflexia</taxon>
        <taxon>Candidatus Chloroheliales</taxon>
        <taxon>Candidatus Chloroheliaceae</taxon>
        <taxon>Candidatus Chlorohelix</taxon>
    </lineage>
</organism>
<evidence type="ECO:0000313" key="6">
    <source>
        <dbReference type="EMBL" id="WJW70065.1"/>
    </source>
</evidence>
<keyword evidence="6" id="KW-0614">Plasmid</keyword>
<dbReference type="GO" id="GO:0006302">
    <property type="term" value="P:double-strand break repair"/>
    <property type="evidence" value="ECO:0007669"/>
    <property type="project" value="InterPro"/>
</dbReference>
<evidence type="ECO:0000313" key="8">
    <source>
        <dbReference type="Proteomes" id="UP001431572"/>
    </source>
</evidence>
<dbReference type="EMBL" id="CP128401">
    <property type="protein sequence ID" value="WJW70065.1"/>
    <property type="molecule type" value="Genomic_DNA"/>
</dbReference>
<evidence type="ECO:0000256" key="3">
    <source>
        <dbReference type="ARBA" id="ARBA00013368"/>
    </source>
</evidence>
<evidence type="ECO:0000259" key="4">
    <source>
        <dbReference type="Pfam" id="PF13476"/>
    </source>
</evidence>
<dbReference type="Proteomes" id="UP001431572">
    <property type="component" value="Plasmid unnamed1"/>
</dbReference>
<dbReference type="RefSeq" id="WP_341471947.1">
    <property type="nucleotide sequence ID" value="NZ_CP128401.1"/>
</dbReference>
<evidence type="ECO:0000313" key="7">
    <source>
        <dbReference type="Proteomes" id="UP000521676"/>
    </source>
</evidence>
<protein>
    <recommendedName>
        <fullName evidence="3">Nuclease SbcCD subunit C</fullName>
    </recommendedName>
</protein>
<comment type="similarity">
    <text evidence="1">Belongs to the SMC family. SbcC subfamily.</text>
</comment>
<proteinExistence type="inferred from homology"/>
<evidence type="ECO:0000313" key="5">
    <source>
        <dbReference type="EMBL" id="NWJ46938.1"/>
    </source>
</evidence>
<dbReference type="PANTHER" id="PTHR32114">
    <property type="entry name" value="ABC TRANSPORTER ABCH.3"/>
    <property type="match status" value="1"/>
</dbReference>
<evidence type="ECO:0000256" key="1">
    <source>
        <dbReference type="ARBA" id="ARBA00006930"/>
    </source>
</evidence>
<reference evidence="5 7" key="1">
    <citation type="submission" date="2020-06" db="EMBL/GenBank/DDBJ databases">
        <title>Anoxygenic phototrophic Chloroflexota member uses a Type I reaction center.</title>
        <authorList>
            <person name="Tsuji J.M."/>
            <person name="Shaw N.A."/>
            <person name="Nagashima S."/>
            <person name="Venkiteswaran J."/>
            <person name="Schiff S.L."/>
            <person name="Hanada S."/>
            <person name="Tank M."/>
            <person name="Neufeld J.D."/>
        </authorList>
    </citation>
    <scope>NUCLEOTIDE SEQUENCE [LARGE SCALE GENOMIC DNA]</scope>
    <source>
        <strain evidence="5">L227-S17</strain>
    </source>
</reference>
<dbReference type="EMBL" id="JACATZ010000001">
    <property type="protein sequence ID" value="NWJ46938.1"/>
    <property type="molecule type" value="Genomic_DNA"/>
</dbReference>
<dbReference type="AlphaFoldDB" id="A0A8T7M4D4"/>
<reference evidence="6" key="2">
    <citation type="journal article" date="2024" name="Nature">
        <title>Anoxygenic phototroph of the Chloroflexota uses a type I reaction centre.</title>
        <authorList>
            <person name="Tsuji J.M."/>
            <person name="Shaw N.A."/>
            <person name="Nagashima S."/>
            <person name="Venkiteswaran J.J."/>
            <person name="Schiff S.L."/>
            <person name="Watanabe T."/>
            <person name="Fukui M."/>
            <person name="Hanada S."/>
            <person name="Tank M."/>
            <person name="Neufeld J.D."/>
        </authorList>
    </citation>
    <scope>NUCLEOTIDE SEQUENCE</scope>
    <source>
        <strain evidence="6">L227-S17</strain>
        <plasmid evidence="6 8">unnamed1</plasmid>
    </source>
</reference>
<sequence>MKIHHIRLRNYRQYLDAQIKFSTDPDRNLTLIQGFNGAGKSNLLNSITWCLYGEERHLQQDGKKNQLPILNEKVYHSLNPGDLTKVEVELALGDDSQIEYRITRKFTTEISI</sequence>
<feature type="domain" description="Rad50/SbcC-type AAA" evidence="4">
    <location>
        <begin position="6"/>
        <end position="105"/>
    </location>
</feature>
<gene>
    <name evidence="5" type="ORF">HXX08_13840</name>
    <name evidence="6" type="ORF">OZ401_004869</name>
</gene>
<keyword evidence="8" id="KW-1185">Reference proteome</keyword>
<accession>A0A8T7M4D4</accession>
<evidence type="ECO:0000256" key="2">
    <source>
        <dbReference type="ARBA" id="ARBA00011322"/>
    </source>
</evidence>
<dbReference type="InterPro" id="IPR038729">
    <property type="entry name" value="Rad50/SbcC_AAA"/>
</dbReference>
<dbReference type="Pfam" id="PF13476">
    <property type="entry name" value="AAA_23"/>
    <property type="match status" value="1"/>
</dbReference>
<dbReference type="Gene3D" id="3.40.50.300">
    <property type="entry name" value="P-loop containing nucleotide triphosphate hydrolases"/>
    <property type="match status" value="1"/>
</dbReference>
<dbReference type="InterPro" id="IPR027417">
    <property type="entry name" value="P-loop_NTPase"/>
</dbReference>